<organism evidence="7 8">
    <name type="scientific">Macleaya cordata</name>
    <name type="common">Five-seeded plume-poppy</name>
    <name type="synonym">Bocconia cordata</name>
    <dbReference type="NCBI Taxonomy" id="56857"/>
    <lineage>
        <taxon>Eukaryota</taxon>
        <taxon>Viridiplantae</taxon>
        <taxon>Streptophyta</taxon>
        <taxon>Embryophyta</taxon>
        <taxon>Tracheophyta</taxon>
        <taxon>Spermatophyta</taxon>
        <taxon>Magnoliopsida</taxon>
        <taxon>Ranunculales</taxon>
        <taxon>Papaveraceae</taxon>
        <taxon>Papaveroideae</taxon>
        <taxon>Macleaya</taxon>
    </lineage>
</organism>
<evidence type="ECO:0000256" key="1">
    <source>
        <dbReference type="ARBA" id="ARBA00022723"/>
    </source>
</evidence>
<dbReference type="InterPro" id="IPR018502">
    <property type="entry name" value="Annexin_repeat"/>
</dbReference>
<evidence type="ECO:0000256" key="4">
    <source>
        <dbReference type="ARBA" id="ARBA00023216"/>
    </source>
</evidence>
<keyword evidence="8" id="KW-1185">Reference proteome</keyword>
<dbReference type="GO" id="GO:0009651">
    <property type="term" value="P:response to salt stress"/>
    <property type="evidence" value="ECO:0007669"/>
    <property type="project" value="TreeGrafter"/>
</dbReference>
<dbReference type="InterPro" id="IPR001464">
    <property type="entry name" value="Annexin"/>
</dbReference>
<evidence type="ECO:0000256" key="3">
    <source>
        <dbReference type="ARBA" id="ARBA00022837"/>
    </source>
</evidence>
<dbReference type="PANTHER" id="PTHR10502">
    <property type="entry name" value="ANNEXIN"/>
    <property type="match status" value="1"/>
</dbReference>
<gene>
    <name evidence="7" type="ORF">BVC80_1575g8</name>
</gene>
<evidence type="ECO:0000256" key="5">
    <source>
        <dbReference type="ARBA" id="ARBA00023302"/>
    </source>
</evidence>
<dbReference type="GO" id="GO:0005544">
    <property type="term" value="F:calcium-dependent phospholipid binding"/>
    <property type="evidence" value="ECO:0007669"/>
    <property type="project" value="UniProtKB-KW"/>
</dbReference>
<evidence type="ECO:0000256" key="2">
    <source>
        <dbReference type="ARBA" id="ARBA00022737"/>
    </source>
</evidence>
<dbReference type="GO" id="GO:0009408">
    <property type="term" value="P:response to heat"/>
    <property type="evidence" value="ECO:0007669"/>
    <property type="project" value="TreeGrafter"/>
</dbReference>
<keyword evidence="4" id="KW-0041">Annexin</keyword>
<dbReference type="FunFam" id="1.10.220.10:FF:000002">
    <property type="entry name" value="Annexin"/>
    <property type="match status" value="1"/>
</dbReference>
<dbReference type="STRING" id="56857.A0A200QPA3"/>
<dbReference type="OMA" id="KEIHDSW"/>
<comment type="caution">
    <text evidence="7">The sequence shown here is derived from an EMBL/GenBank/DDBJ whole genome shotgun (WGS) entry which is preliminary data.</text>
</comment>
<dbReference type="AlphaFoldDB" id="A0A200QPA3"/>
<dbReference type="InParanoid" id="A0A200QPA3"/>
<keyword evidence="3 6" id="KW-0106">Calcium</keyword>
<dbReference type="GO" id="GO:0005886">
    <property type="term" value="C:plasma membrane"/>
    <property type="evidence" value="ECO:0007669"/>
    <property type="project" value="TreeGrafter"/>
</dbReference>
<dbReference type="GO" id="GO:0009409">
    <property type="term" value="P:response to cold"/>
    <property type="evidence" value="ECO:0007669"/>
    <property type="project" value="TreeGrafter"/>
</dbReference>
<keyword evidence="2" id="KW-0677">Repeat</keyword>
<dbReference type="GO" id="GO:0005737">
    <property type="term" value="C:cytoplasm"/>
    <property type="evidence" value="ECO:0007669"/>
    <property type="project" value="TreeGrafter"/>
</dbReference>
<dbReference type="Proteomes" id="UP000195402">
    <property type="component" value="Unassembled WGS sequence"/>
</dbReference>
<dbReference type="InterPro" id="IPR009118">
    <property type="entry name" value="AnnexinD_plant"/>
</dbReference>
<feature type="binding site" evidence="6">
    <location>
        <position position="177"/>
    </location>
    <ligand>
        <name>Ca(2+)</name>
        <dbReference type="ChEBI" id="CHEBI:29108"/>
        <label>1</label>
    </ligand>
</feature>
<sequence>MLEQYERDAVIARQAFENGDTNYKALIEIYSGRKSSHLLLIKQAYQTKFKRQLDQDIINSEPPHPYQRILAALATSHKSHHTDVSQHVAKCDAKRLYETGEGRAGAIEEAVVLEIFSKRSIPQLRLTFSTYKHIYGHEYTKSLKKETYGEFEDALRTVVKCMYTPSNYYAKMLHASIKGTITDKTVLTRVMISRAEIDLDEIQTVFKYKFGMELRNAICESIKSDENQRDFFVALTSIHSL</sequence>
<dbReference type="Gene3D" id="1.10.220.10">
    <property type="entry name" value="Annexin"/>
    <property type="match status" value="3"/>
</dbReference>
<dbReference type="PRINTS" id="PR00196">
    <property type="entry name" value="ANNEXIN"/>
</dbReference>
<proteinExistence type="predicted"/>
<dbReference type="PANTHER" id="PTHR10502:SF190">
    <property type="entry name" value="OS09G0453300 PROTEIN"/>
    <property type="match status" value="1"/>
</dbReference>
<dbReference type="GO" id="GO:0005509">
    <property type="term" value="F:calcium ion binding"/>
    <property type="evidence" value="ECO:0007669"/>
    <property type="project" value="InterPro"/>
</dbReference>
<dbReference type="PROSITE" id="PS51897">
    <property type="entry name" value="ANNEXIN_2"/>
    <property type="match status" value="3"/>
</dbReference>
<accession>A0A200QPA3</accession>
<evidence type="ECO:0000256" key="6">
    <source>
        <dbReference type="PIRSR" id="PIRSR609118-1"/>
    </source>
</evidence>
<dbReference type="SUPFAM" id="SSF47874">
    <property type="entry name" value="Annexin"/>
    <property type="match status" value="1"/>
</dbReference>
<dbReference type="EMBL" id="MVGT01001400">
    <property type="protein sequence ID" value="OVA12291.1"/>
    <property type="molecule type" value="Genomic_DNA"/>
</dbReference>
<evidence type="ECO:0000313" key="7">
    <source>
        <dbReference type="EMBL" id="OVA12291.1"/>
    </source>
</evidence>
<evidence type="ECO:0000313" key="8">
    <source>
        <dbReference type="Proteomes" id="UP000195402"/>
    </source>
</evidence>
<dbReference type="SMART" id="SM00335">
    <property type="entry name" value="ANX"/>
    <property type="match status" value="3"/>
</dbReference>
<dbReference type="GO" id="GO:0001786">
    <property type="term" value="F:phosphatidylserine binding"/>
    <property type="evidence" value="ECO:0007669"/>
    <property type="project" value="TreeGrafter"/>
</dbReference>
<keyword evidence="5" id="KW-0111">Calcium/phospholipid-binding</keyword>
<protein>
    <submittedName>
        <fullName evidence="7">Annexin</fullName>
    </submittedName>
</protein>
<dbReference type="GO" id="GO:0009414">
    <property type="term" value="P:response to water deprivation"/>
    <property type="evidence" value="ECO:0007669"/>
    <property type="project" value="TreeGrafter"/>
</dbReference>
<name>A0A200QPA3_MACCD</name>
<reference evidence="7 8" key="1">
    <citation type="journal article" date="2017" name="Mol. Plant">
        <title>The Genome of Medicinal Plant Macleaya cordata Provides New Insights into Benzylisoquinoline Alkaloids Metabolism.</title>
        <authorList>
            <person name="Liu X."/>
            <person name="Liu Y."/>
            <person name="Huang P."/>
            <person name="Ma Y."/>
            <person name="Qing Z."/>
            <person name="Tang Q."/>
            <person name="Cao H."/>
            <person name="Cheng P."/>
            <person name="Zheng Y."/>
            <person name="Yuan Z."/>
            <person name="Zhou Y."/>
            <person name="Liu J."/>
            <person name="Tang Z."/>
            <person name="Zhuo Y."/>
            <person name="Zhang Y."/>
            <person name="Yu L."/>
            <person name="Huang J."/>
            <person name="Yang P."/>
            <person name="Peng Q."/>
            <person name="Zhang J."/>
            <person name="Jiang W."/>
            <person name="Zhang Z."/>
            <person name="Lin K."/>
            <person name="Ro D.K."/>
            <person name="Chen X."/>
            <person name="Xiong X."/>
            <person name="Shang Y."/>
            <person name="Huang S."/>
            <person name="Zeng J."/>
        </authorList>
    </citation>
    <scope>NUCLEOTIDE SEQUENCE [LARGE SCALE GENOMIC DNA]</scope>
    <source>
        <strain evidence="8">cv. BLH2017</strain>
        <tissue evidence="7">Root</tissue>
    </source>
</reference>
<dbReference type="InterPro" id="IPR037104">
    <property type="entry name" value="Annexin_sf"/>
</dbReference>
<dbReference type="Pfam" id="PF00191">
    <property type="entry name" value="Annexin"/>
    <property type="match status" value="3"/>
</dbReference>
<keyword evidence="1 6" id="KW-0479">Metal-binding</keyword>
<dbReference type="OrthoDB" id="37886at2759"/>
<dbReference type="PRINTS" id="PR01814">
    <property type="entry name" value="ANNEXINPLANT"/>
</dbReference>